<evidence type="ECO:0000313" key="2">
    <source>
        <dbReference type="EMBL" id="BAV92194.1"/>
    </source>
</evidence>
<dbReference type="CDD" id="cd20175">
    <property type="entry name" value="ThyX"/>
    <property type="match status" value="1"/>
</dbReference>
<evidence type="ECO:0000313" key="3">
    <source>
        <dbReference type="Proteomes" id="UP000242645"/>
    </source>
</evidence>
<dbReference type="InterPro" id="IPR003669">
    <property type="entry name" value="Thymidylate_synthase_ThyX"/>
</dbReference>
<dbReference type="GO" id="GO:0070402">
    <property type="term" value="F:NADPH binding"/>
    <property type="evidence" value="ECO:0007669"/>
    <property type="project" value="TreeGrafter"/>
</dbReference>
<accession>A0A1J1DQV0</accession>
<sequence>MNIIGAGFEITAIAPGANILRRIETAGRVCHKSEDRITDTSAASFVRKILASGHHSVIEHASATARIVCDRGVSHELVRHRLAACSQESTRYANYARDKFGSEITVIRPCFWRESSPEYDLWREAMLAAEAAYLSLVATGATAQQTRSVLPNSLKTEIVLTCNMREWRHIFTLRCAKTAHPQMREVMLPLLAAMHKRAPELFTDLFEQFQRDIEDETWKG</sequence>
<gene>
    <name evidence="2" type="primary">thyX</name>
    <name evidence="2" type="ORF">RSDT_0682</name>
</gene>
<name>A0A1J1DQV0_9BACT</name>
<dbReference type="PANTHER" id="PTHR34934">
    <property type="entry name" value="FLAVIN-DEPENDENT THYMIDYLATE SYNTHASE"/>
    <property type="match status" value="1"/>
</dbReference>
<dbReference type="RefSeq" id="WP_096399712.1">
    <property type="nucleotide sequence ID" value="NZ_AP017368.1"/>
</dbReference>
<dbReference type="PROSITE" id="PS51331">
    <property type="entry name" value="THYX"/>
    <property type="match status" value="1"/>
</dbReference>
<dbReference type="NCBIfam" id="TIGR02170">
    <property type="entry name" value="thyX"/>
    <property type="match status" value="1"/>
</dbReference>
<dbReference type="EMBL" id="AP017368">
    <property type="protein sequence ID" value="BAV92194.1"/>
    <property type="molecule type" value="Genomic_DNA"/>
</dbReference>
<dbReference type="Proteomes" id="UP000242645">
    <property type="component" value="Chromosome"/>
</dbReference>
<dbReference type="Pfam" id="PF02511">
    <property type="entry name" value="Thy1"/>
    <property type="match status" value="1"/>
</dbReference>
<dbReference type="AlphaFoldDB" id="A0A1J1DQV0"/>
<dbReference type="GO" id="GO:0050660">
    <property type="term" value="F:flavin adenine dinucleotide binding"/>
    <property type="evidence" value="ECO:0007669"/>
    <property type="project" value="UniProtKB-UniRule"/>
</dbReference>
<dbReference type="InterPro" id="IPR036098">
    <property type="entry name" value="Thymidylate_synthase_ThyX_sf"/>
</dbReference>
<reference evidence="2 3" key="1">
    <citation type="journal article" date="2017" name="ISME J.">
        <title>Genome of 'Ca. Desulfovibrio trichonymphae', an H2-oxidizing bacterium in a tripartite symbiotic system within a protist cell in the termite gut.</title>
        <authorList>
            <person name="Kuwahara H."/>
            <person name="Yuki M."/>
            <person name="Izawa K."/>
            <person name="Ohkuma M."/>
            <person name="Hongoh Y."/>
        </authorList>
    </citation>
    <scope>NUCLEOTIDE SEQUENCE [LARGE SCALE GENOMIC DNA]</scope>
    <source>
        <strain evidence="2 3">Rs-N31</strain>
    </source>
</reference>
<dbReference type="PANTHER" id="PTHR34934:SF1">
    <property type="entry name" value="FLAVIN-DEPENDENT THYMIDYLATE SYNTHASE"/>
    <property type="match status" value="1"/>
</dbReference>
<evidence type="ECO:0000256" key="1">
    <source>
        <dbReference type="NCBIfam" id="TIGR02170"/>
    </source>
</evidence>
<dbReference type="GO" id="GO:0004799">
    <property type="term" value="F:thymidylate synthase activity"/>
    <property type="evidence" value="ECO:0007669"/>
    <property type="project" value="TreeGrafter"/>
</dbReference>
<dbReference type="Gene3D" id="3.30.1360.170">
    <property type="match status" value="1"/>
</dbReference>
<dbReference type="GO" id="GO:0006231">
    <property type="term" value="P:dTMP biosynthetic process"/>
    <property type="evidence" value="ECO:0007669"/>
    <property type="project" value="UniProtKB-UniRule"/>
</dbReference>
<dbReference type="SUPFAM" id="SSF69796">
    <property type="entry name" value="Thymidylate synthase-complementing protein Thy1"/>
    <property type="match status" value="1"/>
</dbReference>
<dbReference type="GO" id="GO:0050797">
    <property type="term" value="F:thymidylate synthase (FAD) activity"/>
    <property type="evidence" value="ECO:0007669"/>
    <property type="project" value="UniProtKB-UniRule"/>
</dbReference>
<keyword evidence="3" id="KW-1185">Reference proteome</keyword>
<dbReference type="OrthoDB" id="9780625at2"/>
<proteinExistence type="predicted"/>
<protein>
    <recommendedName>
        <fullName evidence="1">FAD-dependent thymidylate synthase</fullName>
        <ecNumber evidence="1">2.1.1.148</ecNumber>
    </recommendedName>
</protein>
<dbReference type="KEGG" id="dtr:RSDT_0682"/>
<organism evidence="2 3">
    <name type="scientific">Candidatus Desulfovibrio trichonymphae</name>
    <dbReference type="NCBI Taxonomy" id="1725232"/>
    <lineage>
        <taxon>Bacteria</taxon>
        <taxon>Pseudomonadati</taxon>
        <taxon>Thermodesulfobacteriota</taxon>
        <taxon>Desulfovibrionia</taxon>
        <taxon>Desulfovibrionales</taxon>
        <taxon>Desulfovibrionaceae</taxon>
        <taxon>Desulfovibrio</taxon>
    </lineage>
</organism>
<dbReference type="EC" id="2.1.1.148" evidence="1"/>